<keyword evidence="3" id="KW-1185">Reference proteome</keyword>
<name>A0ABQ0DC43_9EUKA</name>
<reference evidence="1" key="2">
    <citation type="submission" date="2024-08" db="EMBL/GenBank/DDBJ databases">
        <title>Draft genome assembly of Entamoeba nuttalli using a combination of long-read and short-read sequencing data.</title>
        <authorList>
            <person name="Tanaka M."/>
            <person name="Tachibana H."/>
        </authorList>
    </citation>
    <scope>NUCLEOTIDE SEQUENCE</scope>
    <source>
        <strain evidence="1">P19-061405</strain>
    </source>
</reference>
<evidence type="ECO:0000313" key="2">
    <source>
        <dbReference type="EMBL" id="GAB1224859.1"/>
    </source>
</evidence>
<comment type="caution">
    <text evidence="1">The sequence shown here is derived from an EMBL/GenBank/DDBJ whole genome shotgun (WGS) entry which is preliminary data.</text>
</comment>
<dbReference type="EMBL" id="BAAFRS010000223">
    <property type="protein sequence ID" value="GAB1224859.1"/>
    <property type="molecule type" value="Genomic_DNA"/>
</dbReference>
<evidence type="ECO:0000313" key="1">
    <source>
        <dbReference type="EMBL" id="GAB1220421.1"/>
    </source>
</evidence>
<dbReference type="EMBL" id="BAAFRS010000053">
    <property type="protein sequence ID" value="GAB1220421.1"/>
    <property type="molecule type" value="Genomic_DNA"/>
</dbReference>
<dbReference type="Proteomes" id="UP001628156">
    <property type="component" value="Unassembled WGS sequence"/>
</dbReference>
<accession>A0ABQ0DC43</accession>
<proteinExistence type="predicted"/>
<reference evidence="1 3" key="1">
    <citation type="journal article" date="2019" name="PLoS Negl. Trop. Dis.">
        <title>Whole genome sequencing of Entamoeba nuttalli reveals mammalian host-related molecular signatures and a novel octapeptide-repeat surface protein.</title>
        <authorList>
            <person name="Tanaka M."/>
            <person name="Makiuchi T."/>
            <person name="Komiyama T."/>
            <person name="Shiina T."/>
            <person name="Osaki K."/>
            <person name="Tachibana H."/>
        </authorList>
    </citation>
    <scope>NUCLEOTIDE SEQUENCE [LARGE SCALE GENOMIC DNA]</scope>
    <source>
        <strain evidence="1 3">P19-061405</strain>
    </source>
</reference>
<evidence type="ECO:0000313" key="3">
    <source>
        <dbReference type="Proteomes" id="UP001628156"/>
    </source>
</evidence>
<sequence length="204" mass="23100">MIADNSDIKLRILKEFSSYKWSRTLYYSEITTCPEVSAIKTCEIKIRPTTKTNPSLLKYEFMWTFSSDDSDFIEIVYSPIGNIEEGGHDITVNTPCLLFNLLEIIQILIEVVEEGWANIVPGPNMNSIGECTLVMYLTTKSDVSNPPYDTRTLHFKFDKPNVIKNEKTISVIIMEMSSTKKSYMKTGTMTSLGKDVDGSSSFIE</sequence>
<organism evidence="1 3">
    <name type="scientific">Entamoeba nuttalli</name>
    <dbReference type="NCBI Taxonomy" id="412467"/>
    <lineage>
        <taxon>Eukaryota</taxon>
        <taxon>Amoebozoa</taxon>
        <taxon>Evosea</taxon>
        <taxon>Archamoebae</taxon>
        <taxon>Mastigamoebida</taxon>
        <taxon>Entamoebidae</taxon>
        <taxon>Entamoeba</taxon>
    </lineage>
</organism>
<gene>
    <name evidence="1" type="ORF">ENUP19_0053G0014</name>
    <name evidence="2" type="ORF">ENUP19_0223G0012</name>
</gene>
<protein>
    <submittedName>
        <fullName evidence="1">Uncharacterized protein</fullName>
    </submittedName>
</protein>